<organism evidence="1 2">
    <name type="scientific">Candidatus Nitrospira nitrificans</name>
    <dbReference type="NCBI Taxonomy" id="1742973"/>
    <lineage>
        <taxon>Bacteria</taxon>
        <taxon>Pseudomonadati</taxon>
        <taxon>Nitrospirota</taxon>
        <taxon>Nitrospiria</taxon>
        <taxon>Nitrospirales</taxon>
        <taxon>Nitrospiraceae</taxon>
        <taxon>Nitrospira</taxon>
    </lineage>
</organism>
<keyword evidence="2" id="KW-1185">Reference proteome</keyword>
<dbReference type="EMBL" id="CZPZ01000012">
    <property type="protein sequence ID" value="CUS35433.1"/>
    <property type="molecule type" value="Genomic_DNA"/>
</dbReference>
<protein>
    <submittedName>
        <fullName evidence="1">Uncharacterized protein</fullName>
    </submittedName>
</protein>
<gene>
    <name evidence="1" type="ORF">COMA2_20265</name>
</gene>
<name>A0A0S4LEX0_9BACT</name>
<proteinExistence type="predicted"/>
<reference evidence="2" key="1">
    <citation type="submission" date="2015-10" db="EMBL/GenBank/DDBJ databases">
        <authorList>
            <person name="Luecker S."/>
            <person name="Luecker S."/>
        </authorList>
    </citation>
    <scope>NUCLEOTIDE SEQUENCE [LARGE SCALE GENOMIC DNA]</scope>
</reference>
<accession>A0A0S4LEX0</accession>
<sequence length="117" mass="13324">MIAMADAEPTVSDPSQILKEEFRRHLEIFYARLKLAPPYESVEKAIRMLITIVHARPKEEQLRIVSDPALQWEQFGQAFDASGLAKKHRGIIAGLARNRAALNLPVEYDHFLNLFLA</sequence>
<evidence type="ECO:0000313" key="1">
    <source>
        <dbReference type="EMBL" id="CUS35433.1"/>
    </source>
</evidence>
<dbReference type="Proteomes" id="UP000198736">
    <property type="component" value="Unassembled WGS sequence"/>
</dbReference>
<evidence type="ECO:0000313" key="2">
    <source>
        <dbReference type="Proteomes" id="UP000198736"/>
    </source>
</evidence>
<dbReference type="AlphaFoldDB" id="A0A0S4LEX0"/>